<evidence type="ECO:0000313" key="10">
    <source>
        <dbReference type="EMBL" id="KAK8012303.1"/>
    </source>
</evidence>
<feature type="compositionally biased region" description="Gly residues" evidence="6">
    <location>
        <begin position="441"/>
        <end position="453"/>
    </location>
</feature>
<evidence type="ECO:0000313" key="11">
    <source>
        <dbReference type="Proteomes" id="UP001396898"/>
    </source>
</evidence>
<evidence type="ECO:0000256" key="6">
    <source>
        <dbReference type="SAM" id="MobiDB-lite"/>
    </source>
</evidence>
<evidence type="ECO:0000256" key="1">
    <source>
        <dbReference type="ARBA" id="ARBA00004167"/>
    </source>
</evidence>
<feature type="signal peptide" evidence="8">
    <location>
        <begin position="1"/>
        <end position="21"/>
    </location>
</feature>
<dbReference type="EMBL" id="JAQQWI010000015">
    <property type="protein sequence ID" value="KAK8012303.1"/>
    <property type="molecule type" value="Genomic_DNA"/>
</dbReference>
<name>A0ABR1RGK4_9PEZI</name>
<protein>
    <recommendedName>
        <fullName evidence="9">Peptidase A1 domain-containing protein</fullName>
    </recommendedName>
</protein>
<feature type="compositionally biased region" description="Basic and acidic residues" evidence="6">
    <location>
        <begin position="605"/>
        <end position="617"/>
    </location>
</feature>
<sequence length="651" mass="69394">MLLNARNSIFVLFSWATGSLALDGADIAITGRRRMPRDDNSPKPLVVGPSQYFEGNDGPWSTFHVRVGTPEQDVRVLVSTASPQTMVVLEELGCSSSVFATVPPDCAVSRGTLFNPEDSSSWIDAGQYDINDGQVGLEANLGYSQPSQFGLDNLGVGFTGPSLKNQTVAGFATADPLYLGLFGLNGQPVNFTSLGNTSAPSFLTTLKDQGHIPSLSWSYTAGARYRLKQVYGQLIFSGYDTSRFSENSASFTMARDLTRDLVVVLQSVSYSGGSTSDTLLSEPIDIFIDSTDPNLWLPEKACQAFEKAFGLTLDDASGMYLVNESHHTQLLDSDAQVTFRLSDVTEGGETVRIVLPYAAFDLKAESPLVQNSSYYFPLKRAANETQYTLGRTFLQEAYLSVDYERGVFNVSSCTWAEGADENIVTIPSKDPSDDSDFGSGSRNGSGSGSGGSKPSLGGGAIAGIVVGVVVGLAVIAAAIVFCLRRQRKKASYAASEPEPEESMLKGPVHNSHVPSGLPIKHPSAPELDGDVPQIYQLHGDSSSQQQHTTGGSNTSGPVEQPDPIFELSDNNHLVPVPASVPRSNTTDSDRVSPFGTGSSPASRNVEADRVSVSDRESPPSPMVSTMGTEGFEASSDLVSPTSPVNRRSQAW</sequence>
<feature type="compositionally biased region" description="Low complexity" evidence="6">
    <location>
        <begin position="541"/>
        <end position="556"/>
    </location>
</feature>
<dbReference type="PANTHER" id="PTHR15549">
    <property type="entry name" value="PAIRED IMMUNOGLOBULIN-LIKE TYPE 2 RECEPTOR"/>
    <property type="match status" value="1"/>
</dbReference>
<dbReference type="PRINTS" id="PR00792">
    <property type="entry name" value="PEPSIN"/>
</dbReference>
<keyword evidence="8" id="KW-0732">Signal</keyword>
<dbReference type="InterPro" id="IPR051694">
    <property type="entry name" value="Immunoregulatory_rcpt-like"/>
</dbReference>
<dbReference type="Pfam" id="PF00026">
    <property type="entry name" value="Asp"/>
    <property type="match status" value="1"/>
</dbReference>
<evidence type="ECO:0000256" key="5">
    <source>
        <dbReference type="ARBA" id="ARBA00023136"/>
    </source>
</evidence>
<feature type="region of interest" description="Disordered" evidence="6">
    <location>
        <begin position="424"/>
        <end position="453"/>
    </location>
</feature>
<dbReference type="InterPro" id="IPR021109">
    <property type="entry name" value="Peptidase_aspartic_dom_sf"/>
</dbReference>
<dbReference type="Proteomes" id="UP001396898">
    <property type="component" value="Unassembled WGS sequence"/>
</dbReference>
<feature type="chain" id="PRO_5047048862" description="Peptidase A1 domain-containing protein" evidence="8">
    <location>
        <begin position="22"/>
        <end position="651"/>
    </location>
</feature>
<dbReference type="CDD" id="cd05471">
    <property type="entry name" value="pepsin_like"/>
    <property type="match status" value="1"/>
</dbReference>
<proteinExistence type="inferred from homology"/>
<feature type="domain" description="Peptidase A1" evidence="9">
    <location>
        <begin position="61"/>
        <end position="411"/>
    </location>
</feature>
<keyword evidence="4 7" id="KW-1133">Transmembrane helix</keyword>
<comment type="subcellular location">
    <subcellularLocation>
        <location evidence="1">Membrane</location>
        <topology evidence="1">Single-pass membrane protein</topology>
    </subcellularLocation>
</comment>
<dbReference type="InterPro" id="IPR033121">
    <property type="entry name" value="PEPTIDASE_A1"/>
</dbReference>
<keyword evidence="3 7" id="KW-0812">Transmembrane</keyword>
<feature type="region of interest" description="Disordered" evidence="6">
    <location>
        <begin position="491"/>
        <end position="651"/>
    </location>
</feature>
<feature type="compositionally biased region" description="Polar residues" evidence="6">
    <location>
        <begin position="636"/>
        <end position="651"/>
    </location>
</feature>
<dbReference type="PANTHER" id="PTHR15549:SF6">
    <property type="entry name" value="MID2 DOMAIN-CONTAINING PROTEIN"/>
    <property type="match status" value="1"/>
</dbReference>
<evidence type="ECO:0000256" key="8">
    <source>
        <dbReference type="SAM" id="SignalP"/>
    </source>
</evidence>
<evidence type="ECO:0000259" key="9">
    <source>
        <dbReference type="PROSITE" id="PS51767"/>
    </source>
</evidence>
<keyword evidence="11" id="KW-1185">Reference proteome</keyword>
<accession>A0ABR1RGK4</accession>
<feature type="transmembrane region" description="Helical" evidence="7">
    <location>
        <begin position="460"/>
        <end position="483"/>
    </location>
</feature>
<dbReference type="InterPro" id="IPR001461">
    <property type="entry name" value="Aspartic_peptidase_A1"/>
</dbReference>
<organism evidence="10 11">
    <name type="scientific">Apiospora marii</name>
    <dbReference type="NCBI Taxonomy" id="335849"/>
    <lineage>
        <taxon>Eukaryota</taxon>
        <taxon>Fungi</taxon>
        <taxon>Dikarya</taxon>
        <taxon>Ascomycota</taxon>
        <taxon>Pezizomycotina</taxon>
        <taxon>Sordariomycetes</taxon>
        <taxon>Xylariomycetidae</taxon>
        <taxon>Amphisphaeriales</taxon>
        <taxon>Apiosporaceae</taxon>
        <taxon>Apiospora</taxon>
    </lineage>
</organism>
<dbReference type="InterPro" id="IPR034164">
    <property type="entry name" value="Pepsin-like_dom"/>
</dbReference>
<evidence type="ECO:0000256" key="3">
    <source>
        <dbReference type="ARBA" id="ARBA00022692"/>
    </source>
</evidence>
<evidence type="ECO:0000256" key="7">
    <source>
        <dbReference type="SAM" id="Phobius"/>
    </source>
</evidence>
<dbReference type="PROSITE" id="PS51767">
    <property type="entry name" value="PEPTIDASE_A1"/>
    <property type="match status" value="1"/>
</dbReference>
<comment type="similarity">
    <text evidence="2">Belongs to the peptidase A1 family.</text>
</comment>
<keyword evidence="5 7" id="KW-0472">Membrane</keyword>
<evidence type="ECO:0000256" key="2">
    <source>
        <dbReference type="ARBA" id="ARBA00007447"/>
    </source>
</evidence>
<dbReference type="SUPFAM" id="SSF50630">
    <property type="entry name" value="Acid proteases"/>
    <property type="match status" value="1"/>
</dbReference>
<evidence type="ECO:0000256" key="4">
    <source>
        <dbReference type="ARBA" id="ARBA00022989"/>
    </source>
</evidence>
<reference evidence="10 11" key="1">
    <citation type="submission" date="2023-01" db="EMBL/GenBank/DDBJ databases">
        <title>Analysis of 21 Apiospora genomes using comparative genomics revels a genus with tremendous synthesis potential of carbohydrate active enzymes and secondary metabolites.</title>
        <authorList>
            <person name="Sorensen T."/>
        </authorList>
    </citation>
    <scope>NUCLEOTIDE SEQUENCE [LARGE SCALE GENOMIC DNA]</scope>
    <source>
        <strain evidence="10 11">CBS 20057</strain>
    </source>
</reference>
<comment type="caution">
    <text evidence="10">The sequence shown here is derived from an EMBL/GenBank/DDBJ whole genome shotgun (WGS) entry which is preliminary data.</text>
</comment>
<gene>
    <name evidence="10" type="ORF">PG991_009678</name>
</gene>
<dbReference type="Gene3D" id="2.40.70.10">
    <property type="entry name" value="Acid Proteases"/>
    <property type="match status" value="2"/>
</dbReference>